<evidence type="ECO:0000313" key="2">
    <source>
        <dbReference type="EMBL" id="MFD1930312.1"/>
    </source>
</evidence>
<dbReference type="RefSeq" id="WP_379568590.1">
    <property type="nucleotide sequence ID" value="NZ_JBHUFV010000003.1"/>
</dbReference>
<protein>
    <submittedName>
        <fullName evidence="2">CATRA system-associated protein</fullName>
    </submittedName>
</protein>
<evidence type="ECO:0000259" key="1">
    <source>
        <dbReference type="Pfam" id="PF20271"/>
    </source>
</evidence>
<dbReference type="InterPro" id="IPR046924">
    <property type="entry name" value="CATASP"/>
</dbReference>
<keyword evidence="3" id="KW-1185">Reference proteome</keyword>
<name>A0ABW4SP58_9ACTN</name>
<accession>A0ABW4SP58</accession>
<proteinExistence type="predicted"/>
<sequence length="99" mass="11101">MNRASVVTTLRAIARYRLSEARWARVDTALGAMEEALRAGDRERLARAVRELALIGPVRISTRYGDPPRVPAPEETRERLNRLILTFGADEDEEPAQDG</sequence>
<dbReference type="Proteomes" id="UP001597368">
    <property type="component" value="Unassembled WGS sequence"/>
</dbReference>
<gene>
    <name evidence="2" type="ORF">ACFSKW_02370</name>
</gene>
<comment type="caution">
    <text evidence="2">The sequence shown here is derived from an EMBL/GenBank/DDBJ whole genome shotgun (WGS) entry which is preliminary data.</text>
</comment>
<evidence type="ECO:0000313" key="3">
    <source>
        <dbReference type="Proteomes" id="UP001597368"/>
    </source>
</evidence>
<feature type="domain" description="CATRA-Associated Small Protein" evidence="1">
    <location>
        <begin position="6"/>
        <end position="90"/>
    </location>
</feature>
<reference evidence="3" key="1">
    <citation type="journal article" date="2019" name="Int. J. Syst. Evol. Microbiol.">
        <title>The Global Catalogue of Microorganisms (GCM) 10K type strain sequencing project: providing services to taxonomists for standard genome sequencing and annotation.</title>
        <authorList>
            <consortium name="The Broad Institute Genomics Platform"/>
            <consortium name="The Broad Institute Genome Sequencing Center for Infectious Disease"/>
            <person name="Wu L."/>
            <person name="Ma J."/>
        </authorList>
    </citation>
    <scope>NUCLEOTIDE SEQUENCE [LARGE SCALE GENOMIC DNA]</scope>
    <source>
        <strain evidence="3">ICMP 6774ER</strain>
    </source>
</reference>
<dbReference type="Pfam" id="PF20271">
    <property type="entry name" value="CATASP"/>
    <property type="match status" value="1"/>
</dbReference>
<organism evidence="2 3">
    <name type="scientific">Nonomuraea mangrovi</name>
    <dbReference type="NCBI Taxonomy" id="2316207"/>
    <lineage>
        <taxon>Bacteria</taxon>
        <taxon>Bacillati</taxon>
        <taxon>Actinomycetota</taxon>
        <taxon>Actinomycetes</taxon>
        <taxon>Streptosporangiales</taxon>
        <taxon>Streptosporangiaceae</taxon>
        <taxon>Nonomuraea</taxon>
    </lineage>
</organism>
<dbReference type="EMBL" id="JBHUFV010000003">
    <property type="protein sequence ID" value="MFD1930312.1"/>
    <property type="molecule type" value="Genomic_DNA"/>
</dbReference>